<dbReference type="Pfam" id="PF05768">
    <property type="entry name" value="Glrx-like"/>
    <property type="match status" value="1"/>
</dbReference>
<accession>A0A1H8A1Z5</accession>
<reference evidence="2" key="1">
    <citation type="submission" date="2016-10" db="EMBL/GenBank/DDBJ databases">
        <authorList>
            <person name="Varghese N."/>
            <person name="Submissions S."/>
        </authorList>
    </citation>
    <scope>NUCLEOTIDE SEQUENCE [LARGE SCALE GENOMIC DNA]</scope>
    <source>
        <strain evidence="2">B48,IBRC-M 10115,DSM 25386,CECT 8001</strain>
    </source>
</reference>
<evidence type="ECO:0000313" key="1">
    <source>
        <dbReference type="EMBL" id="SEM63799.1"/>
    </source>
</evidence>
<proteinExistence type="predicted"/>
<sequence>MKSIVKLYMRQRCHLCEEAYILLEELQADWKFDIKQVDIDEDDHLTELYGITIPVIELNGEEVQAGIIHKKDLIEAFTEKNVEYIS</sequence>
<dbReference type="EMBL" id="FOBW01000004">
    <property type="protein sequence ID" value="SEM63799.1"/>
    <property type="molecule type" value="Genomic_DNA"/>
</dbReference>
<evidence type="ECO:0000313" key="2">
    <source>
        <dbReference type="Proteomes" id="UP000198553"/>
    </source>
</evidence>
<name>A0A1H8A1Z5_9BACI</name>
<dbReference type="RefSeq" id="WP_425283745.1">
    <property type="nucleotide sequence ID" value="NZ_FOBW01000004.1"/>
</dbReference>
<protein>
    <submittedName>
        <fullName evidence="1">Glutaredoxin-like domain</fullName>
    </submittedName>
</protein>
<dbReference type="Gene3D" id="3.40.30.10">
    <property type="entry name" value="Glutaredoxin"/>
    <property type="match status" value="1"/>
</dbReference>
<gene>
    <name evidence="1" type="ORF">SAMN05192533_104170</name>
</gene>
<dbReference type="InterPro" id="IPR036249">
    <property type="entry name" value="Thioredoxin-like_sf"/>
</dbReference>
<keyword evidence="2" id="KW-1185">Reference proteome</keyword>
<dbReference type="Proteomes" id="UP000198553">
    <property type="component" value="Unassembled WGS sequence"/>
</dbReference>
<dbReference type="SUPFAM" id="SSF52833">
    <property type="entry name" value="Thioredoxin-like"/>
    <property type="match status" value="1"/>
</dbReference>
<dbReference type="InterPro" id="IPR008554">
    <property type="entry name" value="Glutaredoxin-like"/>
</dbReference>
<dbReference type="STRING" id="930146.SAMN05192533_104170"/>
<dbReference type="AlphaFoldDB" id="A0A1H8A1Z5"/>
<organism evidence="1 2">
    <name type="scientific">Mesobacillus persicus</name>
    <dbReference type="NCBI Taxonomy" id="930146"/>
    <lineage>
        <taxon>Bacteria</taxon>
        <taxon>Bacillati</taxon>
        <taxon>Bacillota</taxon>
        <taxon>Bacilli</taxon>
        <taxon>Bacillales</taxon>
        <taxon>Bacillaceae</taxon>
        <taxon>Mesobacillus</taxon>
    </lineage>
</organism>